<comment type="catalytic activity">
    <reaction evidence="1">
        <text>ATP + protein L-histidine = ADP + protein N-phospho-L-histidine.</text>
        <dbReference type="EC" id="2.7.13.3"/>
    </reaction>
</comment>
<evidence type="ECO:0000256" key="10">
    <source>
        <dbReference type="ARBA" id="ARBA00022840"/>
    </source>
</evidence>
<dbReference type="InterPro" id="IPR017232">
    <property type="entry name" value="NtrY"/>
</dbReference>
<dbReference type="SMART" id="SM00091">
    <property type="entry name" value="PAS"/>
    <property type="match status" value="1"/>
</dbReference>
<dbReference type="CDD" id="cd00082">
    <property type="entry name" value="HisKA"/>
    <property type="match status" value="1"/>
</dbReference>
<gene>
    <name evidence="18" type="ORF">ACFOEN_12275</name>
</gene>
<feature type="transmembrane region" description="Helical" evidence="14">
    <location>
        <begin position="298"/>
        <end position="322"/>
    </location>
</feature>
<dbReference type="InterPro" id="IPR035965">
    <property type="entry name" value="PAS-like_dom_sf"/>
</dbReference>
<dbReference type="EMBL" id="JBHRTI010000007">
    <property type="protein sequence ID" value="MFC3148398.1"/>
    <property type="molecule type" value="Genomic_DNA"/>
</dbReference>
<keyword evidence="9" id="KW-0418">Kinase</keyword>
<dbReference type="InterPro" id="IPR000014">
    <property type="entry name" value="PAS"/>
</dbReference>
<evidence type="ECO:0000256" key="14">
    <source>
        <dbReference type="SAM" id="Phobius"/>
    </source>
</evidence>
<dbReference type="SUPFAM" id="SSF158472">
    <property type="entry name" value="HAMP domain-like"/>
    <property type="match status" value="1"/>
</dbReference>
<dbReference type="InterPro" id="IPR005467">
    <property type="entry name" value="His_kinase_dom"/>
</dbReference>
<dbReference type="PROSITE" id="PS50885">
    <property type="entry name" value="HAMP"/>
    <property type="match status" value="1"/>
</dbReference>
<evidence type="ECO:0000256" key="3">
    <source>
        <dbReference type="ARBA" id="ARBA00012438"/>
    </source>
</evidence>
<evidence type="ECO:0000256" key="1">
    <source>
        <dbReference type="ARBA" id="ARBA00000085"/>
    </source>
</evidence>
<dbReference type="CDD" id="cd06225">
    <property type="entry name" value="HAMP"/>
    <property type="match status" value="1"/>
</dbReference>
<dbReference type="InterPro" id="IPR013656">
    <property type="entry name" value="PAS_4"/>
</dbReference>
<dbReference type="InterPro" id="IPR003594">
    <property type="entry name" value="HATPase_dom"/>
</dbReference>
<evidence type="ECO:0000313" key="19">
    <source>
        <dbReference type="Proteomes" id="UP001595556"/>
    </source>
</evidence>
<feature type="transmembrane region" description="Helical" evidence="14">
    <location>
        <begin position="75"/>
        <end position="97"/>
    </location>
</feature>
<evidence type="ECO:0000256" key="12">
    <source>
        <dbReference type="ARBA" id="ARBA00023012"/>
    </source>
</evidence>
<evidence type="ECO:0000256" key="5">
    <source>
        <dbReference type="ARBA" id="ARBA00022553"/>
    </source>
</evidence>
<reference evidence="19" key="1">
    <citation type="journal article" date="2019" name="Int. J. Syst. Evol. Microbiol.">
        <title>The Global Catalogue of Microorganisms (GCM) 10K type strain sequencing project: providing services to taxonomists for standard genome sequencing and annotation.</title>
        <authorList>
            <consortium name="The Broad Institute Genomics Platform"/>
            <consortium name="The Broad Institute Genome Sequencing Center for Infectious Disease"/>
            <person name="Wu L."/>
            <person name="Ma J."/>
        </authorList>
    </citation>
    <scope>NUCLEOTIDE SEQUENCE [LARGE SCALE GENOMIC DNA]</scope>
    <source>
        <strain evidence="19">KCTC 52168</strain>
    </source>
</reference>
<dbReference type="Gene3D" id="6.10.340.10">
    <property type="match status" value="1"/>
</dbReference>
<dbReference type="InterPro" id="IPR004358">
    <property type="entry name" value="Sig_transdc_His_kin-like_C"/>
</dbReference>
<comment type="caution">
    <text evidence="18">The sequence shown here is derived from an EMBL/GenBank/DDBJ whole genome shotgun (WGS) entry which is preliminary data.</text>
</comment>
<dbReference type="SUPFAM" id="SSF55874">
    <property type="entry name" value="ATPase domain of HSP90 chaperone/DNA topoisomerase II/histidine kinase"/>
    <property type="match status" value="1"/>
</dbReference>
<keyword evidence="19" id="KW-1185">Reference proteome</keyword>
<organism evidence="18 19">
    <name type="scientific">Piscinibacterium candidicorallinum</name>
    <dbReference type="NCBI Taxonomy" id="1793872"/>
    <lineage>
        <taxon>Bacteria</taxon>
        <taxon>Pseudomonadati</taxon>
        <taxon>Pseudomonadota</taxon>
        <taxon>Betaproteobacteria</taxon>
        <taxon>Burkholderiales</taxon>
        <taxon>Piscinibacterium</taxon>
    </lineage>
</organism>
<evidence type="ECO:0000313" key="18">
    <source>
        <dbReference type="EMBL" id="MFC3148398.1"/>
    </source>
</evidence>
<keyword evidence="8" id="KW-0547">Nucleotide-binding</keyword>
<dbReference type="Gene3D" id="3.30.450.20">
    <property type="entry name" value="PAS domain"/>
    <property type="match status" value="1"/>
</dbReference>
<keyword evidence="4" id="KW-1003">Cell membrane</keyword>
<keyword evidence="7 14" id="KW-0812">Transmembrane</keyword>
<keyword evidence="12" id="KW-0902">Two-component regulatory system</keyword>
<dbReference type="PRINTS" id="PR00344">
    <property type="entry name" value="BCTRLSENSOR"/>
</dbReference>
<sequence>MSRVWRYGLIAALGLAGVALFLLAAGTSNTALFARHYNALLLANFVVAGVVLAAVLALAWRLARRLYQRRFGARLTMRFALAFSAMGMLPGVVIFLVSTTFLHRSIESWFNVRVDAALESGLTLTRTALDSLLDDTSRRTRALASELAGLPDGSLSAQIDMARSSFGQADIVVFTADGRVLASSGSSGFSLRAELPPQAQLRNVRQGRPVAQLESELEAREGRDARAEAIDPNRDPRLRMRVVVQLADPRTLEINPRIRYLQVLQPVPVQLARNAEAVRAGFQDYRELALSREGLRDMYTLTMTLVLLLAVLASIAGAFLLASRMSAPLLALAEGTRAVASGDFRPLPLRRAGDELSLLMESFNRMTEQLSEARATTDASRRLLEANNLFLENVLANLSAGVLVLDAQGRLSTYNQSAVRILGASLADHRGHAVQHALPPGFAQLLERESSRGESIWQAELEMSRTPIGAMDEAAAVNLLVRSAPLAGALGADPAQADSTSAGRVVVFDDITELIVAQRSTAWAEVARRLAHEIKNPLTPIQLSAERLQHKLADKLDIASADVLIKSCATIINQVTALKRLVNEFRDYARMPAAELAPLDLNALVDEVMRLYEHETGPQGRIAVTLDDRLPLIEGDAPQLRQVIHNLIKNALEACDRAPEGLDGPPRRHIWVSTTLLTDAESPSRKRVKFSIRDSGPGFPAKILARAFEPYVTSKAGGTGLGLAIVKRIADEHGARVSVRNRDSGGAEVEITFTKLISREYASQAAQTAGST</sequence>
<evidence type="ECO:0000256" key="4">
    <source>
        <dbReference type="ARBA" id="ARBA00022475"/>
    </source>
</evidence>
<dbReference type="GO" id="GO:0005524">
    <property type="term" value="F:ATP binding"/>
    <property type="evidence" value="ECO:0007669"/>
    <property type="project" value="UniProtKB-KW"/>
</dbReference>
<comment type="subcellular location">
    <subcellularLocation>
        <location evidence="2">Cell membrane</location>
        <topology evidence="2">Multi-pass membrane protein</topology>
    </subcellularLocation>
</comment>
<dbReference type="Gene3D" id="1.10.287.130">
    <property type="match status" value="1"/>
</dbReference>
<evidence type="ECO:0000259" key="15">
    <source>
        <dbReference type="PROSITE" id="PS50109"/>
    </source>
</evidence>
<dbReference type="SMART" id="SM00304">
    <property type="entry name" value="HAMP"/>
    <property type="match status" value="1"/>
</dbReference>
<dbReference type="InterPro" id="IPR036097">
    <property type="entry name" value="HisK_dim/P_sf"/>
</dbReference>
<dbReference type="Pfam" id="PF02518">
    <property type="entry name" value="HATPase_c"/>
    <property type="match status" value="1"/>
</dbReference>
<keyword evidence="13 14" id="KW-0472">Membrane</keyword>
<evidence type="ECO:0000256" key="13">
    <source>
        <dbReference type="ARBA" id="ARBA00023136"/>
    </source>
</evidence>
<proteinExistence type="predicted"/>
<keyword evidence="10 18" id="KW-0067">ATP-binding</keyword>
<evidence type="ECO:0000256" key="7">
    <source>
        <dbReference type="ARBA" id="ARBA00022692"/>
    </source>
</evidence>
<dbReference type="Pfam" id="PF00672">
    <property type="entry name" value="HAMP"/>
    <property type="match status" value="1"/>
</dbReference>
<feature type="domain" description="HAMP" evidence="17">
    <location>
        <begin position="323"/>
        <end position="375"/>
    </location>
</feature>
<dbReference type="Proteomes" id="UP001595556">
    <property type="component" value="Unassembled WGS sequence"/>
</dbReference>
<dbReference type="SMART" id="SM00388">
    <property type="entry name" value="HisKA"/>
    <property type="match status" value="1"/>
</dbReference>
<accession>A0ABV7H3A3</accession>
<feature type="domain" description="Histidine kinase" evidence="15">
    <location>
        <begin position="529"/>
        <end position="757"/>
    </location>
</feature>
<evidence type="ECO:0000256" key="2">
    <source>
        <dbReference type="ARBA" id="ARBA00004651"/>
    </source>
</evidence>
<dbReference type="SMART" id="SM00387">
    <property type="entry name" value="HATPase_c"/>
    <property type="match status" value="1"/>
</dbReference>
<dbReference type="Pfam" id="PF00512">
    <property type="entry name" value="HisKA"/>
    <property type="match status" value="1"/>
</dbReference>
<name>A0ABV7H3A3_9BURK</name>
<keyword evidence="11 14" id="KW-1133">Transmembrane helix</keyword>
<keyword evidence="6" id="KW-0808">Transferase</keyword>
<dbReference type="InterPro" id="IPR036890">
    <property type="entry name" value="HATPase_C_sf"/>
</dbReference>
<dbReference type="PROSITE" id="PS50112">
    <property type="entry name" value="PAS"/>
    <property type="match status" value="1"/>
</dbReference>
<evidence type="ECO:0000256" key="9">
    <source>
        <dbReference type="ARBA" id="ARBA00022777"/>
    </source>
</evidence>
<evidence type="ECO:0000259" key="16">
    <source>
        <dbReference type="PROSITE" id="PS50112"/>
    </source>
</evidence>
<feature type="domain" description="PAS" evidence="16">
    <location>
        <begin position="387"/>
        <end position="428"/>
    </location>
</feature>
<dbReference type="SUPFAM" id="SSF47384">
    <property type="entry name" value="Homodimeric domain of signal transducing histidine kinase"/>
    <property type="match status" value="1"/>
</dbReference>
<dbReference type="Gene3D" id="3.30.565.10">
    <property type="entry name" value="Histidine kinase-like ATPase, C-terminal domain"/>
    <property type="match status" value="1"/>
</dbReference>
<dbReference type="PIRSF" id="PIRSF037532">
    <property type="entry name" value="STHK_NtrY"/>
    <property type="match status" value="1"/>
</dbReference>
<dbReference type="Pfam" id="PF19312">
    <property type="entry name" value="NtrY_N"/>
    <property type="match status" value="1"/>
</dbReference>
<feature type="transmembrane region" description="Helical" evidence="14">
    <location>
        <begin position="40"/>
        <end position="63"/>
    </location>
</feature>
<dbReference type="PANTHER" id="PTHR43065:SF10">
    <property type="entry name" value="PEROXIDE STRESS-ACTIVATED HISTIDINE KINASE MAK3"/>
    <property type="match status" value="1"/>
</dbReference>
<dbReference type="PROSITE" id="PS50109">
    <property type="entry name" value="HIS_KIN"/>
    <property type="match status" value="1"/>
</dbReference>
<dbReference type="RefSeq" id="WP_377304341.1">
    <property type="nucleotide sequence ID" value="NZ_CP180191.1"/>
</dbReference>
<dbReference type="PANTHER" id="PTHR43065">
    <property type="entry name" value="SENSOR HISTIDINE KINASE"/>
    <property type="match status" value="1"/>
</dbReference>
<dbReference type="Pfam" id="PF08448">
    <property type="entry name" value="PAS_4"/>
    <property type="match status" value="1"/>
</dbReference>
<dbReference type="SUPFAM" id="SSF55785">
    <property type="entry name" value="PYP-like sensor domain (PAS domain)"/>
    <property type="match status" value="1"/>
</dbReference>
<evidence type="ECO:0000259" key="17">
    <source>
        <dbReference type="PROSITE" id="PS50885"/>
    </source>
</evidence>
<dbReference type="EC" id="2.7.13.3" evidence="3"/>
<evidence type="ECO:0000256" key="11">
    <source>
        <dbReference type="ARBA" id="ARBA00022989"/>
    </source>
</evidence>
<keyword evidence="5" id="KW-0597">Phosphoprotein</keyword>
<dbReference type="InterPro" id="IPR045671">
    <property type="entry name" value="NtrY-like_N"/>
</dbReference>
<dbReference type="InterPro" id="IPR003661">
    <property type="entry name" value="HisK_dim/P_dom"/>
</dbReference>
<evidence type="ECO:0000256" key="8">
    <source>
        <dbReference type="ARBA" id="ARBA00022741"/>
    </source>
</evidence>
<protein>
    <recommendedName>
        <fullName evidence="3">histidine kinase</fullName>
        <ecNumber evidence="3">2.7.13.3</ecNumber>
    </recommendedName>
</protein>
<evidence type="ECO:0000256" key="6">
    <source>
        <dbReference type="ARBA" id="ARBA00022679"/>
    </source>
</evidence>
<dbReference type="InterPro" id="IPR003660">
    <property type="entry name" value="HAMP_dom"/>
</dbReference>